<dbReference type="SUPFAM" id="SSF47384">
    <property type="entry name" value="Homodimeric domain of signal transducing histidine kinase"/>
    <property type="match status" value="1"/>
</dbReference>
<dbReference type="CDD" id="cd00082">
    <property type="entry name" value="HisKA"/>
    <property type="match status" value="1"/>
</dbReference>
<keyword evidence="10" id="KW-0472">Membrane</keyword>
<dbReference type="InterPro" id="IPR019734">
    <property type="entry name" value="TPR_rpt"/>
</dbReference>
<dbReference type="Gene3D" id="1.10.287.130">
    <property type="match status" value="1"/>
</dbReference>
<proteinExistence type="inferred from homology"/>
<keyword evidence="6 8" id="KW-0802">TPR repeat</keyword>
<accession>A0A7K1YFT4</accession>
<dbReference type="Gene3D" id="1.25.40.10">
    <property type="entry name" value="Tetratricopeptide repeat domain"/>
    <property type="match status" value="2"/>
</dbReference>
<gene>
    <name evidence="12" type="ORF">GS399_20190</name>
</gene>
<evidence type="ECO:0000256" key="5">
    <source>
        <dbReference type="ARBA" id="ARBA00022737"/>
    </source>
</evidence>
<evidence type="ECO:0000256" key="6">
    <source>
        <dbReference type="ARBA" id="ARBA00022803"/>
    </source>
</evidence>
<dbReference type="Pfam" id="PF13181">
    <property type="entry name" value="TPR_8"/>
    <property type="match status" value="1"/>
</dbReference>
<feature type="chain" id="PRO_5029640635" description="histidine kinase" evidence="11">
    <location>
        <begin position="24"/>
        <end position="482"/>
    </location>
</feature>
<feature type="signal peptide" evidence="11">
    <location>
        <begin position="1"/>
        <end position="23"/>
    </location>
</feature>
<comment type="similarity">
    <text evidence="7">Belongs to the Rap family.</text>
</comment>
<dbReference type="EMBL" id="WVHT01000017">
    <property type="protein sequence ID" value="MXV53291.1"/>
    <property type="molecule type" value="Genomic_DNA"/>
</dbReference>
<keyword evidence="5" id="KW-0677">Repeat</keyword>
<dbReference type="InterPro" id="IPR011990">
    <property type="entry name" value="TPR-like_helical_dom_sf"/>
</dbReference>
<organism evidence="12 13">
    <name type="scientific">Hufsiella arboris</name>
    <dbReference type="NCBI Taxonomy" id="2695275"/>
    <lineage>
        <taxon>Bacteria</taxon>
        <taxon>Pseudomonadati</taxon>
        <taxon>Bacteroidota</taxon>
        <taxon>Sphingobacteriia</taxon>
        <taxon>Sphingobacteriales</taxon>
        <taxon>Sphingobacteriaceae</taxon>
        <taxon>Hufsiella</taxon>
    </lineage>
</organism>
<dbReference type="GO" id="GO:0000155">
    <property type="term" value="F:phosphorelay sensor kinase activity"/>
    <property type="evidence" value="ECO:0007669"/>
    <property type="project" value="InterPro"/>
</dbReference>
<keyword evidence="13" id="KW-1185">Reference proteome</keyword>
<name>A0A7K1YFT4_9SPHI</name>
<feature type="coiled-coil region" evidence="9">
    <location>
        <begin position="364"/>
        <end position="398"/>
    </location>
</feature>
<dbReference type="Pfam" id="PF13424">
    <property type="entry name" value="TPR_12"/>
    <property type="match status" value="2"/>
</dbReference>
<dbReference type="SUPFAM" id="SSF48452">
    <property type="entry name" value="TPR-like"/>
    <property type="match status" value="1"/>
</dbReference>
<sequence>MKSIYLLTTLLFLLNLDSFSQSAQTDINRINALNESAYKARLTNPDLSYKNSNEALILSKKNNYVKGIAESYRIRGISKYYQNQSDSAIQNYLTSINYFKQLKDQAGEAKVLNNIGTLYRDVDYDKALEFYNKSLEIAEKLEITDLTTGLNLNIGVIYQKKKEFKKALISFNKSYVQFQKQKNSTGLALSLQNMSVVYKYLNQLDTAEAFAKEAIVIAKENDLKYVVAGTNLTLSYVYISKGKYDEAARSINEGVSYAKEIKDKRLEYDFLYNSYTLENYRKNYQKALGYLQQIYRQDSLVYKNIVSDRISLQQEQFNQLQKQRENELTIQKQKTNQVIFWSAVVVSGLLFVVILLLVGNVNKKAKTNKELTRLNHEISLQKENLDRINHNLEDIIDERTKDLRIKNHKLSQYSSHLSHQIRGPVSTIKGLVNLQKEDLIEKEEFVQQLDKCIVDIDNKILNINEMLHNPQLLGFKDEEDEA</sequence>
<keyword evidence="4" id="KW-0963">Cytoplasm</keyword>
<comment type="catalytic activity">
    <reaction evidence="1">
        <text>ATP + protein L-histidine = ADP + protein N-phospho-L-histidine.</text>
        <dbReference type="EC" id="2.7.13.3"/>
    </reaction>
</comment>
<evidence type="ECO:0000256" key="8">
    <source>
        <dbReference type="PROSITE-ProRule" id="PRU00339"/>
    </source>
</evidence>
<dbReference type="PANTHER" id="PTHR46630:SF1">
    <property type="entry name" value="TETRATRICOPEPTIDE REPEAT PROTEIN 29"/>
    <property type="match status" value="1"/>
</dbReference>
<comment type="subcellular location">
    <subcellularLocation>
        <location evidence="2">Cytoplasm</location>
    </subcellularLocation>
</comment>
<dbReference type="SMART" id="SM00028">
    <property type="entry name" value="TPR"/>
    <property type="match status" value="5"/>
</dbReference>
<dbReference type="InterPro" id="IPR036097">
    <property type="entry name" value="HisK_dim/P_sf"/>
</dbReference>
<feature type="repeat" description="TPR" evidence="8">
    <location>
        <begin position="109"/>
        <end position="141"/>
    </location>
</feature>
<evidence type="ECO:0000256" key="11">
    <source>
        <dbReference type="SAM" id="SignalP"/>
    </source>
</evidence>
<dbReference type="RefSeq" id="WP_160846469.1">
    <property type="nucleotide sequence ID" value="NZ_WVHT01000017.1"/>
</dbReference>
<dbReference type="InterPro" id="IPR003661">
    <property type="entry name" value="HisK_dim/P_dom"/>
</dbReference>
<dbReference type="EC" id="2.7.13.3" evidence="3"/>
<keyword evidence="9" id="KW-0175">Coiled coil</keyword>
<keyword evidence="11" id="KW-0732">Signal</keyword>
<evidence type="ECO:0000256" key="2">
    <source>
        <dbReference type="ARBA" id="ARBA00004496"/>
    </source>
</evidence>
<evidence type="ECO:0000313" key="13">
    <source>
        <dbReference type="Proteomes" id="UP000466586"/>
    </source>
</evidence>
<dbReference type="InterPro" id="IPR051476">
    <property type="entry name" value="Bac_ResReg_Asp_Phosphatase"/>
</dbReference>
<comment type="caution">
    <text evidence="12">The sequence shown here is derived from an EMBL/GenBank/DDBJ whole genome shotgun (WGS) entry which is preliminary data.</text>
</comment>
<evidence type="ECO:0000256" key="1">
    <source>
        <dbReference type="ARBA" id="ARBA00000085"/>
    </source>
</evidence>
<dbReference type="PROSITE" id="PS50005">
    <property type="entry name" value="TPR"/>
    <property type="match status" value="1"/>
</dbReference>
<dbReference type="GO" id="GO:0005737">
    <property type="term" value="C:cytoplasm"/>
    <property type="evidence" value="ECO:0007669"/>
    <property type="project" value="UniProtKB-SubCell"/>
</dbReference>
<feature type="transmembrane region" description="Helical" evidence="10">
    <location>
        <begin position="338"/>
        <end position="359"/>
    </location>
</feature>
<evidence type="ECO:0000256" key="3">
    <source>
        <dbReference type="ARBA" id="ARBA00012438"/>
    </source>
</evidence>
<dbReference type="AlphaFoldDB" id="A0A7K1YFT4"/>
<protein>
    <recommendedName>
        <fullName evidence="3">histidine kinase</fullName>
        <ecNumber evidence="3">2.7.13.3</ecNumber>
    </recommendedName>
</protein>
<dbReference type="PANTHER" id="PTHR46630">
    <property type="entry name" value="TETRATRICOPEPTIDE REPEAT PROTEIN 29"/>
    <property type="match status" value="1"/>
</dbReference>
<evidence type="ECO:0000256" key="4">
    <source>
        <dbReference type="ARBA" id="ARBA00022490"/>
    </source>
</evidence>
<evidence type="ECO:0000256" key="10">
    <source>
        <dbReference type="SAM" id="Phobius"/>
    </source>
</evidence>
<keyword evidence="10" id="KW-0812">Transmembrane</keyword>
<evidence type="ECO:0000256" key="9">
    <source>
        <dbReference type="SAM" id="Coils"/>
    </source>
</evidence>
<reference evidence="12 13" key="1">
    <citation type="submission" date="2019-11" db="EMBL/GenBank/DDBJ databases">
        <title>Pedobacter sp. HMF7647 Genome sequencing and assembly.</title>
        <authorList>
            <person name="Kang H."/>
            <person name="Kim H."/>
            <person name="Joh K."/>
        </authorList>
    </citation>
    <scope>NUCLEOTIDE SEQUENCE [LARGE SCALE GENOMIC DNA]</scope>
    <source>
        <strain evidence="12 13">HMF7647</strain>
    </source>
</reference>
<evidence type="ECO:0000313" key="12">
    <source>
        <dbReference type="EMBL" id="MXV53291.1"/>
    </source>
</evidence>
<keyword evidence="10" id="KW-1133">Transmembrane helix</keyword>
<dbReference type="Proteomes" id="UP000466586">
    <property type="component" value="Unassembled WGS sequence"/>
</dbReference>
<evidence type="ECO:0000256" key="7">
    <source>
        <dbReference type="ARBA" id="ARBA00038253"/>
    </source>
</evidence>